<comment type="caution">
    <text evidence="2">The sequence shown here is derived from an EMBL/GenBank/DDBJ whole genome shotgun (WGS) entry which is preliminary data.</text>
</comment>
<evidence type="ECO:0000313" key="2">
    <source>
        <dbReference type="EMBL" id="KKT36921.1"/>
    </source>
</evidence>
<proteinExistence type="predicted"/>
<dbReference type="Proteomes" id="UP000033815">
    <property type="component" value="Unassembled WGS sequence"/>
</dbReference>
<gene>
    <name evidence="2" type="ORF">UW25_C0004G0249</name>
</gene>
<reference evidence="2 3" key="1">
    <citation type="journal article" date="2015" name="Nature">
        <title>rRNA introns, odd ribosomes, and small enigmatic genomes across a large radiation of phyla.</title>
        <authorList>
            <person name="Brown C.T."/>
            <person name="Hug L.A."/>
            <person name="Thomas B.C."/>
            <person name="Sharon I."/>
            <person name="Castelle C.J."/>
            <person name="Singh A."/>
            <person name="Wilkins M.J."/>
            <person name="Williams K.H."/>
            <person name="Banfield J.F."/>
        </authorList>
    </citation>
    <scope>NUCLEOTIDE SEQUENCE [LARGE SCALE GENOMIC DNA]</scope>
</reference>
<protein>
    <submittedName>
        <fullName evidence="2">Uncharacterized protein</fullName>
    </submittedName>
</protein>
<evidence type="ECO:0000313" key="3">
    <source>
        <dbReference type="Proteomes" id="UP000033815"/>
    </source>
</evidence>
<keyword evidence="1" id="KW-1133">Transmembrane helix</keyword>
<keyword evidence="1" id="KW-0472">Membrane</keyword>
<evidence type="ECO:0000256" key="1">
    <source>
        <dbReference type="SAM" id="Phobius"/>
    </source>
</evidence>
<keyword evidence="1" id="KW-0812">Transmembrane</keyword>
<feature type="transmembrane region" description="Helical" evidence="1">
    <location>
        <begin position="90"/>
        <end position="110"/>
    </location>
</feature>
<accession>A0A837IDG9</accession>
<dbReference type="AlphaFoldDB" id="A0A837IDG9"/>
<sequence>MMEPIVPHKKLEPGVFQGRPDIPESEKIAPPRLIRTMKSDMADAVKNQNESVVSIAIAEEKKKATARAESSTIKTQTENLSPAPKPHGRIIVVIVVLLVITALVLAYIFVLPKFSNIKLPDISIPSFPSLGKPTTGETTATTTEPIISLAPSLIPAQSEKRLNITNKTREQIFDEISDELGEGATAGLIKNIYFEESSGAEPTAISANRFFVFADISAPEILTRSLEKPFMIGFWGEENWDATPFMILKVSGYDTGFAGMLDWEKDLPRAFDLLFGTNINTELKSKIKFQDIVALERDARVVEAPSGKTISYAFANENTLVIAGSEKALEAIIPVAGKN</sequence>
<organism evidence="2 3">
    <name type="scientific">Candidatus Nomurabacteria bacterium GW2011_GWB1_44_12</name>
    <dbReference type="NCBI Taxonomy" id="1618748"/>
    <lineage>
        <taxon>Bacteria</taxon>
        <taxon>Candidatus Nomuraibacteriota</taxon>
    </lineage>
</organism>
<dbReference type="EMBL" id="LCHP01000004">
    <property type="protein sequence ID" value="KKT36921.1"/>
    <property type="molecule type" value="Genomic_DNA"/>
</dbReference>
<name>A0A837IDG9_9BACT</name>